<proteinExistence type="predicted"/>
<dbReference type="PANTHER" id="PTHR31170:SF9">
    <property type="entry name" value="PROTEIN, PUTATIVE (DUF247)-RELATED"/>
    <property type="match status" value="1"/>
</dbReference>
<reference evidence="2" key="1">
    <citation type="journal article" date="2023" name="Science">
        <title>Elucidation of the pathway for biosynthesis of saponin adjuvants from the soapbark tree.</title>
        <authorList>
            <person name="Reed J."/>
            <person name="Orme A."/>
            <person name="El-Demerdash A."/>
            <person name="Owen C."/>
            <person name="Martin L.B.B."/>
            <person name="Misra R.C."/>
            <person name="Kikuchi S."/>
            <person name="Rejzek M."/>
            <person name="Martin A.C."/>
            <person name="Harkess A."/>
            <person name="Leebens-Mack J."/>
            <person name="Louveau T."/>
            <person name="Stephenson M.J."/>
            <person name="Osbourn A."/>
        </authorList>
    </citation>
    <scope>NUCLEOTIDE SEQUENCE</scope>
    <source>
        <strain evidence="2">S10</strain>
    </source>
</reference>
<dbReference type="Proteomes" id="UP001163823">
    <property type="component" value="Chromosome 6"/>
</dbReference>
<evidence type="ECO:0000313" key="3">
    <source>
        <dbReference type="Proteomes" id="UP001163823"/>
    </source>
</evidence>
<dbReference type="PANTHER" id="PTHR31170">
    <property type="entry name" value="BNAC04G53230D PROTEIN"/>
    <property type="match status" value="1"/>
</dbReference>
<name>A0AAD7PS04_QUISA</name>
<comment type="caution">
    <text evidence="2">The sequence shown here is derived from an EMBL/GenBank/DDBJ whole genome shotgun (WGS) entry which is preliminary data.</text>
</comment>
<gene>
    <name evidence="2" type="ORF">O6P43_014663</name>
</gene>
<organism evidence="2 3">
    <name type="scientific">Quillaja saponaria</name>
    <name type="common">Soap bark tree</name>
    <dbReference type="NCBI Taxonomy" id="32244"/>
    <lineage>
        <taxon>Eukaryota</taxon>
        <taxon>Viridiplantae</taxon>
        <taxon>Streptophyta</taxon>
        <taxon>Embryophyta</taxon>
        <taxon>Tracheophyta</taxon>
        <taxon>Spermatophyta</taxon>
        <taxon>Magnoliopsida</taxon>
        <taxon>eudicotyledons</taxon>
        <taxon>Gunneridae</taxon>
        <taxon>Pentapetalae</taxon>
        <taxon>rosids</taxon>
        <taxon>fabids</taxon>
        <taxon>Fabales</taxon>
        <taxon>Quillajaceae</taxon>
        <taxon>Quillaja</taxon>
    </lineage>
</organism>
<dbReference type="AlphaFoldDB" id="A0AAD7PS04"/>
<keyword evidence="1" id="KW-0812">Transmembrane</keyword>
<keyword evidence="1" id="KW-1133">Transmembrane helix</keyword>
<dbReference type="Pfam" id="PF03140">
    <property type="entry name" value="DUF247"/>
    <property type="match status" value="1"/>
</dbReference>
<dbReference type="EMBL" id="JARAOO010000006">
    <property type="protein sequence ID" value="KAJ7964934.1"/>
    <property type="molecule type" value="Genomic_DNA"/>
</dbReference>
<evidence type="ECO:0000256" key="1">
    <source>
        <dbReference type="SAM" id="Phobius"/>
    </source>
</evidence>
<keyword evidence="1" id="KW-0472">Membrane</keyword>
<accession>A0AAD7PS04</accession>
<feature type="transmembrane region" description="Helical" evidence="1">
    <location>
        <begin position="399"/>
        <end position="421"/>
    </location>
</feature>
<dbReference type="InterPro" id="IPR004158">
    <property type="entry name" value="DUF247_pln"/>
</dbReference>
<keyword evidence="3" id="KW-1185">Reference proteome</keyword>
<protein>
    <submittedName>
        <fullName evidence="2">Uncharacterized protein</fullName>
    </submittedName>
</protein>
<sequence length="427" mass="49875">MEEIVGLVIDVATELARTETPLREECCVYRVPPPIRKVNEEAYTPQVISIGPFHFGNQRLQFMENQKCSYLKRFLERAVQQSLEYWVDYIKNLNPNVRSYYANIIELSDDELAKVILVDAGFILELFWRNFYNEWTDEDKRRIKPWLSTTMKVDLLLLENQLPFVVLQQIFTQAFPPARQLNEFPSLLELTFNYFAYYNTREIGYDNVGIIEHFTDMHRIFSLPNIDRLPGRSDRGEREIHLHTATELVEAGLGLKVDDSISCLSDLQFEKRCLKGFLKFPRFKVDGATEILFRNLLALEQCHYPHEAYVTDYIRILELLINTGKDVDLLVKNGIMTIGLGDNNAVADLFNSLLKNITPINFNVNHLDLYKDLKEFHDNRRNRWRASLKRDYCSTPCHFLASFAVFVLLLFSATQIVLSILNLRKKK</sequence>
<evidence type="ECO:0000313" key="2">
    <source>
        <dbReference type="EMBL" id="KAJ7964934.1"/>
    </source>
</evidence>
<dbReference type="KEGG" id="qsa:O6P43_014663"/>